<keyword evidence="4" id="KW-1185">Reference proteome</keyword>
<evidence type="ECO:0000313" key="2">
    <source>
        <dbReference type="EMBL" id="TCC26479.1"/>
    </source>
</evidence>
<dbReference type="RefSeq" id="WP_131459150.1">
    <property type="nucleotide sequence ID" value="NZ_SJJY01000001.1"/>
</dbReference>
<reference evidence="4 5" key="1">
    <citation type="submission" date="2019-02" db="EMBL/GenBank/DDBJ databases">
        <title>Kribbella capetownensis sp. nov. and Kribbella speibonae sp. nov., isolated from soil.</title>
        <authorList>
            <person name="Curtis S.M."/>
            <person name="Norton I."/>
            <person name="Everest G.J."/>
            <person name="Meyers P.R."/>
        </authorList>
    </citation>
    <scope>NUCLEOTIDE SEQUENCE [LARGE SCALE GENOMIC DNA]</scope>
    <source>
        <strain evidence="2 4">SK5</strain>
        <strain evidence="3 5">YM55</strain>
    </source>
</reference>
<sequence length="315" mass="34257">MEQRGNGQWWGHHDITYAAVARLYEQMAGPDGTIRGLRLEEYAEALDRAQAHQDRPLGAGMIENYNGSGKSMPYVGPGPTAHSAYVNPNAQREHFMADPYRKGLDNLETNTEYIHDQLAQASGGDEFRHLGAAAHALQDSYSGAHAWRADSVYDGDPTAPVVSLHVFTPMHVLGLDDGKNTHSDEFDTPPATSGSVRAATEATYRMLRSYELNRDQAPDAADRARRNDLAPMLQASPSGVAVNWYPSREWTLERNRRLALEHGVIQPGPESAEIARLTGILAPNATAGTTPVKPPERRPGGVSRGITSEGVGRDG</sequence>
<protein>
    <submittedName>
        <fullName evidence="3">Uncharacterized protein</fullName>
    </submittedName>
</protein>
<name>A0A4R0IX33_9ACTN</name>
<accession>A0A4R0IX33</accession>
<comment type="caution">
    <text evidence="3">The sequence shown here is derived from an EMBL/GenBank/DDBJ whole genome shotgun (WGS) entry which is preliminary data.</text>
</comment>
<dbReference type="Proteomes" id="UP000292385">
    <property type="component" value="Unassembled WGS sequence"/>
</dbReference>
<dbReference type="Proteomes" id="UP000294225">
    <property type="component" value="Unassembled WGS sequence"/>
</dbReference>
<evidence type="ECO:0000313" key="4">
    <source>
        <dbReference type="Proteomes" id="UP000292385"/>
    </source>
</evidence>
<dbReference type="AlphaFoldDB" id="A0A4R0IX33"/>
<dbReference type="EMBL" id="SJJY01000001">
    <property type="protein sequence ID" value="TCC26479.1"/>
    <property type="molecule type" value="Genomic_DNA"/>
</dbReference>
<dbReference type="EMBL" id="SJKC01000002">
    <property type="protein sequence ID" value="TCC38581.1"/>
    <property type="molecule type" value="Genomic_DNA"/>
</dbReference>
<organism evidence="3 5">
    <name type="scientific">Kribbella speibonae</name>
    <dbReference type="NCBI Taxonomy" id="1572660"/>
    <lineage>
        <taxon>Bacteria</taxon>
        <taxon>Bacillati</taxon>
        <taxon>Actinomycetota</taxon>
        <taxon>Actinomycetes</taxon>
        <taxon>Propionibacteriales</taxon>
        <taxon>Kribbellaceae</taxon>
        <taxon>Kribbella</taxon>
    </lineage>
</organism>
<evidence type="ECO:0000256" key="1">
    <source>
        <dbReference type="SAM" id="MobiDB-lite"/>
    </source>
</evidence>
<gene>
    <name evidence="2" type="ORF">E0H58_00070</name>
    <name evidence="3" type="ORF">E0H92_19385</name>
</gene>
<feature type="region of interest" description="Disordered" evidence="1">
    <location>
        <begin position="284"/>
        <end position="315"/>
    </location>
</feature>
<evidence type="ECO:0000313" key="3">
    <source>
        <dbReference type="EMBL" id="TCC38581.1"/>
    </source>
</evidence>
<evidence type="ECO:0000313" key="5">
    <source>
        <dbReference type="Proteomes" id="UP000294225"/>
    </source>
</evidence>
<proteinExistence type="predicted"/>